<name>A0A8R7UDS8_TRIUA</name>
<reference evidence="2" key="1">
    <citation type="journal article" date="2013" name="Nature">
        <title>Draft genome of the wheat A-genome progenitor Triticum urartu.</title>
        <authorList>
            <person name="Ling H.Q."/>
            <person name="Zhao S."/>
            <person name="Liu D."/>
            <person name="Wang J."/>
            <person name="Sun H."/>
            <person name="Zhang C."/>
            <person name="Fan H."/>
            <person name="Li D."/>
            <person name="Dong L."/>
            <person name="Tao Y."/>
            <person name="Gao C."/>
            <person name="Wu H."/>
            <person name="Li Y."/>
            <person name="Cui Y."/>
            <person name="Guo X."/>
            <person name="Zheng S."/>
            <person name="Wang B."/>
            <person name="Yu K."/>
            <person name="Liang Q."/>
            <person name="Yang W."/>
            <person name="Lou X."/>
            <person name="Chen J."/>
            <person name="Feng M."/>
            <person name="Jian J."/>
            <person name="Zhang X."/>
            <person name="Luo G."/>
            <person name="Jiang Y."/>
            <person name="Liu J."/>
            <person name="Wang Z."/>
            <person name="Sha Y."/>
            <person name="Zhang B."/>
            <person name="Wu H."/>
            <person name="Tang D."/>
            <person name="Shen Q."/>
            <person name="Xue P."/>
            <person name="Zou S."/>
            <person name="Wang X."/>
            <person name="Liu X."/>
            <person name="Wang F."/>
            <person name="Yang Y."/>
            <person name="An X."/>
            <person name="Dong Z."/>
            <person name="Zhang K."/>
            <person name="Zhang X."/>
            <person name="Luo M.C."/>
            <person name="Dvorak J."/>
            <person name="Tong Y."/>
            <person name="Wang J."/>
            <person name="Yang H."/>
            <person name="Li Z."/>
            <person name="Wang D."/>
            <person name="Zhang A."/>
            <person name="Wang J."/>
        </authorList>
    </citation>
    <scope>NUCLEOTIDE SEQUENCE</scope>
    <source>
        <strain evidence="2">cv. G1812</strain>
    </source>
</reference>
<accession>A0A8R7UDS8</accession>
<reference evidence="1" key="3">
    <citation type="submission" date="2022-06" db="UniProtKB">
        <authorList>
            <consortium name="EnsemblPlants"/>
        </authorList>
    </citation>
    <scope>IDENTIFICATION</scope>
</reference>
<dbReference type="Gramene" id="TuG1812G0500001589.01.T04">
    <property type="protein sequence ID" value="TuG1812G0500001589.01.T04.cds309389"/>
    <property type="gene ID" value="TuG1812G0500001589.01"/>
</dbReference>
<dbReference type="EnsemblPlants" id="TuG1812G0500001589.01.T04">
    <property type="protein sequence ID" value="TuG1812G0500001589.01.T04.cds309389"/>
    <property type="gene ID" value="TuG1812G0500001589.01"/>
</dbReference>
<evidence type="ECO:0000313" key="2">
    <source>
        <dbReference type="Proteomes" id="UP000015106"/>
    </source>
</evidence>
<sequence length="102" mass="11422">MTAAPASKFSCHSTPNASSHTCHFIRCFIFHIFLTSISRCEQPFSNSIFFICTAFSYTPSNSGNNQTLFHSTSHSWHLQGQYTDSSCNGADMEFRTLPQKVS</sequence>
<protein>
    <submittedName>
        <fullName evidence="1">Uncharacterized protein</fullName>
    </submittedName>
</protein>
<reference evidence="1" key="2">
    <citation type="submission" date="2018-03" db="EMBL/GenBank/DDBJ databases">
        <title>The Triticum urartu genome reveals the dynamic nature of wheat genome evolution.</title>
        <authorList>
            <person name="Ling H."/>
            <person name="Ma B."/>
            <person name="Shi X."/>
            <person name="Liu H."/>
            <person name="Dong L."/>
            <person name="Sun H."/>
            <person name="Cao Y."/>
            <person name="Gao Q."/>
            <person name="Zheng S."/>
            <person name="Li Y."/>
            <person name="Yu Y."/>
            <person name="Du H."/>
            <person name="Qi M."/>
            <person name="Li Y."/>
            <person name="Yu H."/>
            <person name="Cui Y."/>
            <person name="Wang N."/>
            <person name="Chen C."/>
            <person name="Wu H."/>
            <person name="Zhao Y."/>
            <person name="Zhang J."/>
            <person name="Li Y."/>
            <person name="Zhou W."/>
            <person name="Zhang B."/>
            <person name="Hu W."/>
            <person name="Eijk M."/>
            <person name="Tang J."/>
            <person name="Witsenboer H."/>
            <person name="Zhao S."/>
            <person name="Li Z."/>
            <person name="Zhang A."/>
            <person name="Wang D."/>
            <person name="Liang C."/>
        </authorList>
    </citation>
    <scope>NUCLEOTIDE SEQUENCE [LARGE SCALE GENOMIC DNA]</scope>
    <source>
        <strain evidence="1">cv. G1812</strain>
    </source>
</reference>
<organism evidence="1 2">
    <name type="scientific">Triticum urartu</name>
    <name type="common">Red wild einkorn</name>
    <name type="synonym">Crithodium urartu</name>
    <dbReference type="NCBI Taxonomy" id="4572"/>
    <lineage>
        <taxon>Eukaryota</taxon>
        <taxon>Viridiplantae</taxon>
        <taxon>Streptophyta</taxon>
        <taxon>Embryophyta</taxon>
        <taxon>Tracheophyta</taxon>
        <taxon>Spermatophyta</taxon>
        <taxon>Magnoliopsida</taxon>
        <taxon>Liliopsida</taxon>
        <taxon>Poales</taxon>
        <taxon>Poaceae</taxon>
        <taxon>BOP clade</taxon>
        <taxon>Pooideae</taxon>
        <taxon>Triticodae</taxon>
        <taxon>Triticeae</taxon>
        <taxon>Triticinae</taxon>
        <taxon>Triticum</taxon>
    </lineage>
</organism>
<evidence type="ECO:0000313" key="1">
    <source>
        <dbReference type="EnsemblPlants" id="TuG1812G0500001589.01.T04.cds309389"/>
    </source>
</evidence>
<dbReference type="Proteomes" id="UP000015106">
    <property type="component" value="Chromosome 5"/>
</dbReference>
<gene>
    <name evidence="1" type="primary">LOC125508617</name>
</gene>
<dbReference type="AlphaFoldDB" id="A0A8R7UDS8"/>
<keyword evidence="2" id="KW-1185">Reference proteome</keyword>
<proteinExistence type="predicted"/>